<dbReference type="SMART" id="SM00360">
    <property type="entry name" value="RRM"/>
    <property type="match status" value="3"/>
</dbReference>
<feature type="compositionally biased region" description="Polar residues" evidence="3">
    <location>
        <begin position="623"/>
        <end position="632"/>
    </location>
</feature>
<evidence type="ECO:0000313" key="6">
    <source>
        <dbReference type="Proteomes" id="UP001497522"/>
    </source>
</evidence>
<dbReference type="EMBL" id="OZ023706">
    <property type="protein sequence ID" value="CAK9876057.1"/>
    <property type="molecule type" value="Genomic_DNA"/>
</dbReference>
<feature type="domain" description="RRM" evidence="4">
    <location>
        <begin position="244"/>
        <end position="317"/>
    </location>
</feature>
<feature type="compositionally biased region" description="Basic and acidic residues" evidence="3">
    <location>
        <begin position="176"/>
        <end position="197"/>
    </location>
</feature>
<feature type="region of interest" description="Disordered" evidence="3">
    <location>
        <begin position="416"/>
        <end position="443"/>
    </location>
</feature>
<dbReference type="InterPro" id="IPR012677">
    <property type="entry name" value="Nucleotide-bd_a/b_plait_sf"/>
</dbReference>
<proteinExistence type="predicted"/>
<feature type="region of interest" description="Disordered" evidence="3">
    <location>
        <begin position="158"/>
        <end position="207"/>
    </location>
</feature>
<dbReference type="Proteomes" id="UP001497522">
    <property type="component" value="Chromosome 5"/>
</dbReference>
<feature type="region of interest" description="Disordered" evidence="3">
    <location>
        <begin position="376"/>
        <end position="404"/>
    </location>
</feature>
<dbReference type="Gene3D" id="3.30.70.330">
    <property type="match status" value="2"/>
</dbReference>
<reference evidence="5" key="1">
    <citation type="submission" date="2024-03" db="EMBL/GenBank/DDBJ databases">
        <authorList>
            <consortium name="ELIXIR-Norway"/>
            <consortium name="Elixir Norway"/>
        </authorList>
    </citation>
    <scope>NUCLEOTIDE SEQUENCE</scope>
</reference>
<evidence type="ECO:0000259" key="4">
    <source>
        <dbReference type="PROSITE" id="PS50102"/>
    </source>
</evidence>
<sequence length="702" mass="76850">MVLDHNGKQVLLDPNAREYTPPPQSLCAAALAPVLPPAGQHPYAAASVAIQPFISMGCPTMTFSGNNSLASTQQPSVSGREHVSRALLLNGVPSDMDEHQLKQEMELWGPVRAMGMERIKEGLVIVHYYDLRHTKEALADIQQQHLWYQQRMQRQLQRQQQHRCSAAGLSSSLPSESRHHDRQERAAAKHAENRGGPDDSSSWGGGDVQGVTTTTRGLIAGKVMWAQYTVAVGAAAGADGLNQGTLVVFNLDAEMSLETLQAAFEKYGTVKELRETPTKKMHKFVEFYDVRDAAKALKALDNQEIGGKKVKIEFSRPGGQAYKARVQAQQAQVQNQQQNAPPLFAAAAGTTGYNSGFSSAAAGTVVGENCVSLASESHGREENSLASQTRGGDGPVPAGRRKRNLANSSSGFAKCEPMIHLQGGSGGGKMMGSRDGPSSTGRSCLPMKCLSNESVPLQYMFDEKELQSDESTRTTLMIRNIPNKYSQAMLLQLLDRHCLHSNSHLEDPNEPESAYDFVYLPIDFKNRCNLGYAFVNFTTVEATKRLYKAFHAQQWEAFNSRKVCQVSYARVQGRVALEEHFRNSRFACDNDEYLPLCFSPPRTGSTQSQPTVAAGHLVGRAMGSSSTNSSHSFLEEQGSAHMTRNGDTIREGGHNENITTKRVSAISRNDCSQHQEIDVSGVHGRVIEGNWSSDLQQQEQGR</sequence>
<dbReference type="InterPro" id="IPR034458">
    <property type="entry name" value="EAR1-like_RRM3"/>
</dbReference>
<evidence type="ECO:0000313" key="5">
    <source>
        <dbReference type="EMBL" id="CAK9876057.1"/>
    </source>
</evidence>
<dbReference type="PROSITE" id="PS50102">
    <property type="entry name" value="RRM"/>
    <property type="match status" value="1"/>
</dbReference>
<evidence type="ECO:0000256" key="3">
    <source>
        <dbReference type="SAM" id="MobiDB-lite"/>
    </source>
</evidence>
<keyword evidence="6" id="KW-1185">Reference proteome</keyword>
<dbReference type="InterPro" id="IPR000504">
    <property type="entry name" value="RRM_dom"/>
</dbReference>
<protein>
    <recommendedName>
        <fullName evidence="4">RRM domain-containing protein</fullName>
    </recommendedName>
</protein>
<accession>A0ABP1BKE0</accession>
<dbReference type="SUPFAM" id="SSF54928">
    <property type="entry name" value="RNA-binding domain, RBD"/>
    <property type="match status" value="2"/>
</dbReference>
<name>A0ABP1BKE0_9BRYO</name>
<dbReference type="Pfam" id="PF00076">
    <property type="entry name" value="RRM_1"/>
    <property type="match status" value="1"/>
</dbReference>
<organism evidence="5 6">
    <name type="scientific">Sphagnum jensenii</name>
    <dbReference type="NCBI Taxonomy" id="128206"/>
    <lineage>
        <taxon>Eukaryota</taxon>
        <taxon>Viridiplantae</taxon>
        <taxon>Streptophyta</taxon>
        <taxon>Embryophyta</taxon>
        <taxon>Bryophyta</taxon>
        <taxon>Sphagnophytina</taxon>
        <taxon>Sphagnopsida</taxon>
        <taxon>Sphagnales</taxon>
        <taxon>Sphagnaceae</taxon>
        <taxon>Sphagnum</taxon>
    </lineage>
</organism>
<dbReference type="CDD" id="cd12530">
    <property type="entry name" value="RRM3_EAR1_like"/>
    <property type="match status" value="1"/>
</dbReference>
<evidence type="ECO:0000256" key="1">
    <source>
        <dbReference type="ARBA" id="ARBA00022884"/>
    </source>
</evidence>
<dbReference type="PANTHER" id="PTHR23189">
    <property type="entry name" value="RNA RECOGNITION MOTIF-CONTAINING"/>
    <property type="match status" value="1"/>
</dbReference>
<gene>
    <name evidence="5" type="ORF">CSSPJE1EN2_LOCUS18279</name>
</gene>
<evidence type="ECO:0000256" key="2">
    <source>
        <dbReference type="PROSITE-ProRule" id="PRU00176"/>
    </source>
</evidence>
<keyword evidence="1 2" id="KW-0694">RNA-binding</keyword>
<dbReference type="InterPro" id="IPR035979">
    <property type="entry name" value="RBD_domain_sf"/>
</dbReference>
<feature type="region of interest" description="Disordered" evidence="3">
    <location>
        <begin position="623"/>
        <end position="657"/>
    </location>
</feature>
<dbReference type="Pfam" id="PF04059">
    <property type="entry name" value="RRM_2"/>
    <property type="match status" value="1"/>
</dbReference>
<dbReference type="InterPro" id="IPR007201">
    <property type="entry name" value="Mei2-like_Rrm_C"/>
</dbReference>